<name>A0ACB9QDH8_9MYRT</name>
<reference evidence="2" key="1">
    <citation type="journal article" date="2023" name="Front. Plant Sci.">
        <title>Chromosomal-level genome assembly of Melastoma candidum provides insights into trichome evolution.</title>
        <authorList>
            <person name="Zhong Y."/>
            <person name="Wu W."/>
            <person name="Sun C."/>
            <person name="Zou P."/>
            <person name="Liu Y."/>
            <person name="Dai S."/>
            <person name="Zhou R."/>
        </authorList>
    </citation>
    <scope>NUCLEOTIDE SEQUENCE [LARGE SCALE GENOMIC DNA]</scope>
</reference>
<evidence type="ECO:0000313" key="2">
    <source>
        <dbReference type="Proteomes" id="UP001057402"/>
    </source>
</evidence>
<proteinExistence type="predicted"/>
<dbReference type="Proteomes" id="UP001057402">
    <property type="component" value="Chromosome 6"/>
</dbReference>
<organism evidence="1 2">
    <name type="scientific">Melastoma candidum</name>
    <dbReference type="NCBI Taxonomy" id="119954"/>
    <lineage>
        <taxon>Eukaryota</taxon>
        <taxon>Viridiplantae</taxon>
        <taxon>Streptophyta</taxon>
        <taxon>Embryophyta</taxon>
        <taxon>Tracheophyta</taxon>
        <taxon>Spermatophyta</taxon>
        <taxon>Magnoliopsida</taxon>
        <taxon>eudicotyledons</taxon>
        <taxon>Gunneridae</taxon>
        <taxon>Pentapetalae</taxon>
        <taxon>rosids</taxon>
        <taxon>malvids</taxon>
        <taxon>Myrtales</taxon>
        <taxon>Melastomataceae</taxon>
        <taxon>Melastomatoideae</taxon>
        <taxon>Melastomateae</taxon>
        <taxon>Melastoma</taxon>
    </lineage>
</organism>
<sequence length="903" mass="98930">MGTHFGTCEISEVAEEPVFIRHSKESSSIGTGEKEGKQTVIRLALRDSLEDDINQLFESFRIKSSSRVSSPSHPEGTSPMRRNTLKKPITVGLHRPPGFSTSEAASLKHALRDLCLSKALEMAAVKRSSIPVDPSRVSEAGRIKHLYNSKIVEVGPPGSSSSKGKETMVEITLVPEECLKYSEKARELCPPNRDSRKIDESHTQKHKGTIFPTAKDMGWAQNDLKLSAFSTNSVSADHSTTNSHRAHSTASAIVAVASAVASSAKLNAPAGKVHNVETDAKKVELSLGDGLLPSISDLGCVRGNCDDTLTVDPGEVGDKPLTQRHRGGKVRSRSLSSGFVRSKRVGRVVKNTPRMVKPVIRMKSINKKAAKHSLPPTSSIPETEMDNNCESGLGPSQLICQRCQCSFQTPDKETNNHSEISRCEGSLNSIKSDARIVGTPPNNYNYSKSAADSVTSNAKLRDKGEFSQSSKSSLGDFSNSTTSHSDESNPSRSSCSNRPHMSKDAGWEAIRQVRRQEGNLGLRHFNLLKKLGCGDIGTVYLAELISTSCLFAIKVMDNDFLARRKKMLRAQTEREILGILDHPFLPTLYTQFISDNLSCLVMEYCPGGDLHVLRQKQPGRYFLEPAARFYVAEVLLALEYLHMLGIIYRDLKPENILVKDDGHIMLTDFDLSLRCLVHPTLLHSSTSAYEPAKISGPCTESSCIQPFCSGPSCRVSCFGPKPLRQAAKKGKSKLDPAIGAKSLPQLMAEPTDARSNSFVGTHEYLAPEIIKGEGHGAAVDWWTLGIFLYELLYGRTPFKGTGNEETLANVVLQSLRFPESPAISSQSQDLISRLLTKDPERRLGSEKGAAEIKQHPFFEGLNWALIRSTVPPELPECYNFVGVRGAKLMDCNAAGEHLEFELF</sequence>
<evidence type="ECO:0000313" key="1">
    <source>
        <dbReference type="EMBL" id="KAI4364203.1"/>
    </source>
</evidence>
<accession>A0ACB9QDH8</accession>
<comment type="caution">
    <text evidence="1">The sequence shown here is derived from an EMBL/GenBank/DDBJ whole genome shotgun (WGS) entry which is preliminary data.</text>
</comment>
<keyword evidence="2" id="KW-1185">Reference proteome</keyword>
<protein>
    <submittedName>
        <fullName evidence="1">Uncharacterized protein</fullName>
    </submittedName>
</protein>
<gene>
    <name evidence="1" type="ORF">MLD38_020328</name>
</gene>
<dbReference type="EMBL" id="CM042885">
    <property type="protein sequence ID" value="KAI4364203.1"/>
    <property type="molecule type" value="Genomic_DNA"/>
</dbReference>